<evidence type="ECO:0000259" key="2">
    <source>
        <dbReference type="Pfam" id="PF22943"/>
    </source>
</evidence>
<dbReference type="Proteomes" id="UP000799423">
    <property type="component" value="Unassembled WGS sequence"/>
</dbReference>
<evidence type="ECO:0000256" key="1">
    <source>
        <dbReference type="SAM" id="MobiDB-lite"/>
    </source>
</evidence>
<feature type="compositionally biased region" description="Low complexity" evidence="1">
    <location>
        <begin position="28"/>
        <end position="58"/>
    </location>
</feature>
<proteinExistence type="predicted"/>
<dbReference type="AlphaFoldDB" id="A0A6A7BMN2"/>
<dbReference type="Pfam" id="PF22943">
    <property type="entry name" value="HTH_68"/>
    <property type="match status" value="1"/>
</dbReference>
<evidence type="ECO:0000313" key="3">
    <source>
        <dbReference type="EMBL" id="KAF2856710.1"/>
    </source>
</evidence>
<keyword evidence="4" id="KW-1185">Reference proteome</keyword>
<gene>
    <name evidence="3" type="ORF">T440DRAFT_6572</name>
</gene>
<organism evidence="3 4">
    <name type="scientific">Plenodomus tracheiphilus IPT5</name>
    <dbReference type="NCBI Taxonomy" id="1408161"/>
    <lineage>
        <taxon>Eukaryota</taxon>
        <taxon>Fungi</taxon>
        <taxon>Dikarya</taxon>
        <taxon>Ascomycota</taxon>
        <taxon>Pezizomycotina</taxon>
        <taxon>Dothideomycetes</taxon>
        <taxon>Pleosporomycetidae</taxon>
        <taxon>Pleosporales</taxon>
        <taxon>Pleosporineae</taxon>
        <taxon>Leptosphaeriaceae</taxon>
        <taxon>Plenodomus</taxon>
    </lineage>
</organism>
<protein>
    <recommendedName>
        <fullName evidence="2">Helix-turn-helix domain-containing protein</fullName>
    </recommendedName>
</protein>
<accession>A0A6A7BMN2</accession>
<feature type="domain" description="Helix-turn-helix" evidence="2">
    <location>
        <begin position="177"/>
        <end position="212"/>
    </location>
</feature>
<dbReference type="OrthoDB" id="4085451at2759"/>
<feature type="compositionally biased region" description="Low complexity" evidence="1">
    <location>
        <begin position="1"/>
        <end position="17"/>
    </location>
</feature>
<feature type="compositionally biased region" description="Polar residues" evidence="1">
    <location>
        <begin position="104"/>
        <end position="114"/>
    </location>
</feature>
<feature type="compositionally biased region" description="Polar residues" evidence="1">
    <location>
        <begin position="59"/>
        <end position="69"/>
    </location>
</feature>
<evidence type="ECO:0000313" key="4">
    <source>
        <dbReference type="Proteomes" id="UP000799423"/>
    </source>
</evidence>
<name>A0A6A7BMN2_9PLEO</name>
<reference evidence="3" key="1">
    <citation type="submission" date="2020-01" db="EMBL/GenBank/DDBJ databases">
        <authorList>
            <consortium name="DOE Joint Genome Institute"/>
            <person name="Haridas S."/>
            <person name="Albert R."/>
            <person name="Binder M."/>
            <person name="Bloem J."/>
            <person name="Labutti K."/>
            <person name="Salamov A."/>
            <person name="Andreopoulos B."/>
            <person name="Baker S.E."/>
            <person name="Barry K."/>
            <person name="Bills G."/>
            <person name="Bluhm B.H."/>
            <person name="Cannon C."/>
            <person name="Castanera R."/>
            <person name="Culley D.E."/>
            <person name="Daum C."/>
            <person name="Ezra D."/>
            <person name="Gonzalez J.B."/>
            <person name="Henrissat B."/>
            <person name="Kuo A."/>
            <person name="Liang C."/>
            <person name="Lipzen A."/>
            <person name="Lutzoni F."/>
            <person name="Magnuson J."/>
            <person name="Mondo S."/>
            <person name="Nolan M."/>
            <person name="Ohm R."/>
            <person name="Pangilinan J."/>
            <person name="Park H.-J."/>
            <person name="Ramirez L."/>
            <person name="Alfaro M."/>
            <person name="Sun H."/>
            <person name="Tritt A."/>
            <person name="Yoshinaga Y."/>
            <person name="Zwiers L.-H."/>
            <person name="Turgeon B.G."/>
            <person name="Goodwin S.B."/>
            <person name="Spatafora J.W."/>
            <person name="Crous P.W."/>
            <person name="Grigoriev I.V."/>
        </authorList>
    </citation>
    <scope>NUCLEOTIDE SEQUENCE</scope>
    <source>
        <strain evidence="3">IPT5</strain>
    </source>
</reference>
<sequence length="223" mass="23931">MGASASKTAKAAGGAAARKYPTRPPTNTTTKAAPVSSAPSTAQQPQTQTQTNTTTNPSIRTNIQTSRVQNTSPPSSPNTNPTTESFDPALAARLNTIGPVQPNPHYSPTSTSQFDPRRNTAPSLPPDTMMQSLPQSAFPDPRNNPVLRVLEARQRIAEEAEEEIRNVGRRGFEGRVYVDAGVIQLALMRRGRGEPEGRIEEGLGIRRGRLGVVRGEMLGPVVE</sequence>
<feature type="compositionally biased region" description="Low complexity" evidence="1">
    <location>
        <begin position="70"/>
        <end position="83"/>
    </location>
</feature>
<dbReference type="InterPro" id="IPR054448">
    <property type="entry name" value="HTH_put_ascomycetes"/>
</dbReference>
<dbReference type="EMBL" id="MU006288">
    <property type="protein sequence ID" value="KAF2856710.1"/>
    <property type="molecule type" value="Genomic_DNA"/>
</dbReference>
<feature type="region of interest" description="Disordered" evidence="1">
    <location>
        <begin position="1"/>
        <end position="129"/>
    </location>
</feature>